<dbReference type="NCBIfam" id="TIGR00666">
    <property type="entry name" value="PBP4"/>
    <property type="match status" value="1"/>
</dbReference>
<accession>A0A0M2T1A2</accession>
<dbReference type="RefSeq" id="WP_046523297.1">
    <property type="nucleotide sequence ID" value="NZ_LAYY01000007.1"/>
</dbReference>
<evidence type="ECO:0000313" key="5">
    <source>
        <dbReference type="Proteomes" id="UP000034166"/>
    </source>
</evidence>
<proteinExistence type="inferred from homology"/>
<dbReference type="AlphaFoldDB" id="A0A0M2T1A2"/>
<dbReference type="PATRIC" id="fig|1408103.3.peg.1898"/>
<organism evidence="4 5">
    <name type="scientific">Mesobacillus campisalis</name>
    <dbReference type="NCBI Taxonomy" id="1408103"/>
    <lineage>
        <taxon>Bacteria</taxon>
        <taxon>Bacillati</taxon>
        <taxon>Bacillota</taxon>
        <taxon>Bacilli</taxon>
        <taxon>Bacillales</taxon>
        <taxon>Bacillaceae</taxon>
        <taxon>Mesobacillus</taxon>
    </lineage>
</organism>
<dbReference type="PANTHER" id="PTHR30023">
    <property type="entry name" value="D-ALANYL-D-ALANINE CARBOXYPEPTIDASE"/>
    <property type="match status" value="1"/>
</dbReference>
<dbReference type="Gene3D" id="3.50.80.20">
    <property type="entry name" value="D-Ala-D-Ala carboxypeptidase C, peptidase S13"/>
    <property type="match status" value="1"/>
</dbReference>
<feature type="chain" id="PRO_5038619107" evidence="3">
    <location>
        <begin position="27"/>
        <end position="506"/>
    </location>
</feature>
<keyword evidence="4" id="KW-0645">Protease</keyword>
<keyword evidence="3" id="KW-0732">Signal</keyword>
<dbReference type="PRINTS" id="PR00922">
    <property type="entry name" value="DADACBPTASE3"/>
</dbReference>
<evidence type="ECO:0000313" key="4">
    <source>
        <dbReference type="EMBL" id="KKK38605.1"/>
    </source>
</evidence>
<comment type="similarity">
    <text evidence="1">Belongs to the peptidase S13 family.</text>
</comment>
<dbReference type="GO" id="GO:0004185">
    <property type="term" value="F:serine-type carboxypeptidase activity"/>
    <property type="evidence" value="ECO:0007669"/>
    <property type="project" value="InterPro"/>
</dbReference>
<dbReference type="InterPro" id="IPR000667">
    <property type="entry name" value="Peptidase_S13"/>
</dbReference>
<name>A0A0M2T1A2_9BACI</name>
<keyword evidence="2" id="KW-0378">Hydrolase</keyword>
<keyword evidence="5" id="KW-1185">Reference proteome</keyword>
<comment type="caution">
    <text evidence="4">The sequence shown here is derived from an EMBL/GenBank/DDBJ whole genome shotgun (WGS) entry which is preliminary data.</text>
</comment>
<sequence>MRLKKVLCILLVLFFFLSLHTSSNRATNEIEKTKVVSVAAQPAGKEMNSELETLLESVKQDERLNGSVVGISIRKGSTGEILYSSLGETRLHPASNQKLLTAASALMTLGPDYTFSTEVWADGKIKNGVLHGNLYLRGKGDPTLLREDLVQFALDLKSKGIDRIDGDLIGDDSWFDDVRLSQDLNWSDEGNYTGAQVSALTLSPDSDFDTGTVLIETFPGEKAGKPGKIKVTPANEYIAILNKTVTVDAGEPRKLSVEREHGNNRIVISGEIPIKSKQENWVAVWEPAGYTVNVFKLALEQAGVSFSKDSSEKRGATPKKAKLLTSKASMPLKEILIPFMKLSNNGHGEILAKEMGKVVHGAGSWEKGLKVMEECAKLLGMNTASMLIRDGSGMSHKNMIPANEISRLLYAVQSEEWFPAFEKSLPVAGSSGRLKGGTLRSRLTGDNVEGRVKAKTGSITGVSSLSGYVTAKSGTTYIFSIMINNHLSPSVRELEDKIVTILAENG</sequence>
<keyword evidence="4" id="KW-0121">Carboxypeptidase</keyword>
<feature type="signal peptide" evidence="3">
    <location>
        <begin position="1"/>
        <end position="26"/>
    </location>
</feature>
<evidence type="ECO:0000256" key="3">
    <source>
        <dbReference type="SAM" id="SignalP"/>
    </source>
</evidence>
<dbReference type="EMBL" id="LAYY01000007">
    <property type="protein sequence ID" value="KKK38605.1"/>
    <property type="molecule type" value="Genomic_DNA"/>
</dbReference>
<dbReference type="Gene3D" id="3.40.710.10">
    <property type="entry name" value="DD-peptidase/beta-lactamase superfamily"/>
    <property type="match status" value="1"/>
</dbReference>
<dbReference type="PANTHER" id="PTHR30023:SF0">
    <property type="entry name" value="PENICILLIN-SENSITIVE CARBOXYPEPTIDASE A"/>
    <property type="match status" value="1"/>
</dbReference>
<evidence type="ECO:0000256" key="2">
    <source>
        <dbReference type="ARBA" id="ARBA00022801"/>
    </source>
</evidence>
<dbReference type="GO" id="GO:0000270">
    <property type="term" value="P:peptidoglycan metabolic process"/>
    <property type="evidence" value="ECO:0007669"/>
    <property type="project" value="TreeGrafter"/>
</dbReference>
<dbReference type="Proteomes" id="UP000034166">
    <property type="component" value="Unassembled WGS sequence"/>
</dbReference>
<dbReference type="Pfam" id="PF02113">
    <property type="entry name" value="Peptidase_S13"/>
    <property type="match status" value="1"/>
</dbReference>
<dbReference type="OrthoDB" id="9802627at2"/>
<dbReference type="InterPro" id="IPR012338">
    <property type="entry name" value="Beta-lactam/transpept-like"/>
</dbReference>
<evidence type="ECO:0000256" key="1">
    <source>
        <dbReference type="ARBA" id="ARBA00006096"/>
    </source>
</evidence>
<gene>
    <name evidence="4" type="ORF">WQ57_08420</name>
</gene>
<dbReference type="SUPFAM" id="SSF56601">
    <property type="entry name" value="beta-lactamase/transpeptidase-like"/>
    <property type="match status" value="1"/>
</dbReference>
<reference evidence="4 5" key="1">
    <citation type="submission" date="2015-04" db="EMBL/GenBank/DDBJ databases">
        <title>Taxonomic description and genome sequence of Bacillus campisalis sp. nov., a novel member of the genus Bacillus isolated from solar saltern.</title>
        <authorList>
            <person name="Mathan Kumar R."/>
            <person name="Kaur G."/>
            <person name="Kumar A."/>
            <person name="Singh N.K."/>
            <person name="Kaur N."/>
            <person name="Kumar N."/>
            <person name="Mayilraj S."/>
        </authorList>
    </citation>
    <scope>NUCLEOTIDE SEQUENCE [LARGE SCALE GENOMIC DNA]</scope>
    <source>
        <strain evidence="4 5">SA2-6</strain>
    </source>
</reference>
<protein>
    <submittedName>
        <fullName evidence="4">D-alanyl-D-alanine carboxypeptidase</fullName>
    </submittedName>
</protein>
<dbReference type="GO" id="GO:0006508">
    <property type="term" value="P:proteolysis"/>
    <property type="evidence" value="ECO:0007669"/>
    <property type="project" value="InterPro"/>
</dbReference>